<organism evidence="2">
    <name type="scientific">Sarcoptes scabiei</name>
    <name type="common">Itch mite</name>
    <name type="synonym">Acarus scabiei</name>
    <dbReference type="NCBI Taxonomy" id="52283"/>
    <lineage>
        <taxon>Eukaryota</taxon>
        <taxon>Metazoa</taxon>
        <taxon>Ecdysozoa</taxon>
        <taxon>Arthropoda</taxon>
        <taxon>Chelicerata</taxon>
        <taxon>Arachnida</taxon>
        <taxon>Acari</taxon>
        <taxon>Acariformes</taxon>
        <taxon>Sarcoptiformes</taxon>
        <taxon>Astigmata</taxon>
        <taxon>Psoroptidia</taxon>
        <taxon>Sarcoptoidea</taxon>
        <taxon>Sarcoptidae</taxon>
        <taxon>Sarcoptinae</taxon>
        <taxon>Sarcoptes</taxon>
    </lineage>
</organism>
<sequence length="483" mass="55945">MELSSKSPNVFSITPIIIINYEECNRMGSEFRARRIKTDVRSHSSQIIYQSSPHHHHHHHDRTIGQHEMVLGRPDSKRKEMERKRNEIRKRSGRRMSMRHRMDHLHPLPFAHSHPHHHKPLANKFNQKSSSFVGWPLREVKSSAKMPTPSSSSIASAMNKLFDDENDNHNNLCADKDNTNPYCSSIHIPKSTSNSNKFRSNYRSNRLSLQPSQTSPPPPSSSSSSSSSALSFARESSNESEDVVDNDGNLYDLDHRNRSEDGMREMMIKDLYQSRKFLNSNQTKKFVPKTEKALLSKNSHNDDALIETRESKTADADESIRMTSPISPDNLLSIINKMDDNQTRNIKGEGHHHQKPSKTFESIKKIAEDSENVSEDDEEDEDYGEAEQYRPEQYANNHNQNQLKYFDERFKNGSDFSKNFSARDRGFGFIKAWAWDKSANFNSKKREHNFRRKKLFGSDRNKTTNIFNLDDVKKKKRIKDVLL</sequence>
<gene>
    <name evidence="2" type="ORF">SSS_3615</name>
</gene>
<dbReference type="EMBL" id="WVUK01000062">
    <property type="protein sequence ID" value="KAF7490949.1"/>
    <property type="molecule type" value="Genomic_DNA"/>
</dbReference>
<reference evidence="3" key="3">
    <citation type="submission" date="2022-06" db="UniProtKB">
        <authorList>
            <consortium name="EnsemblMetazoa"/>
        </authorList>
    </citation>
    <scope>IDENTIFICATION</scope>
</reference>
<feature type="region of interest" description="Disordered" evidence="1">
    <location>
        <begin position="205"/>
        <end position="257"/>
    </location>
</feature>
<feature type="compositionally biased region" description="Low complexity" evidence="1">
    <location>
        <begin position="221"/>
        <end position="231"/>
    </location>
</feature>
<reference evidence="4" key="1">
    <citation type="journal article" date="2020" name="PLoS Negl. Trop. Dis.">
        <title>High-quality nuclear genome for Sarcoptes scabiei-A critical resource for a neglected parasite.</title>
        <authorList>
            <person name="Korhonen P.K."/>
            <person name="Gasser R.B."/>
            <person name="Ma G."/>
            <person name="Wang T."/>
            <person name="Stroehlein A.J."/>
            <person name="Young N.D."/>
            <person name="Ang C.S."/>
            <person name="Fernando D.D."/>
            <person name="Lu H.C."/>
            <person name="Taylor S."/>
            <person name="Reynolds S.L."/>
            <person name="Mofiz E."/>
            <person name="Najaraj S.H."/>
            <person name="Gowda H."/>
            <person name="Madugundu A."/>
            <person name="Renuse S."/>
            <person name="Holt D."/>
            <person name="Pandey A."/>
            <person name="Papenfuss A.T."/>
            <person name="Fischer K."/>
        </authorList>
    </citation>
    <scope>NUCLEOTIDE SEQUENCE [LARGE SCALE GENOMIC DNA]</scope>
</reference>
<feature type="region of interest" description="Disordered" evidence="1">
    <location>
        <begin position="342"/>
        <end position="361"/>
    </location>
</feature>
<dbReference type="EnsemblMetazoa" id="SSS_3615s_mrna">
    <property type="protein sequence ID" value="KAF7490949.1"/>
    <property type="gene ID" value="SSS_3615"/>
</dbReference>
<accession>A0A834VD65</accession>
<dbReference type="AlphaFoldDB" id="A0A834VD65"/>
<dbReference type="Proteomes" id="UP000070412">
    <property type="component" value="Unassembled WGS sequence"/>
</dbReference>
<evidence type="ECO:0000313" key="4">
    <source>
        <dbReference type="Proteomes" id="UP000070412"/>
    </source>
</evidence>
<evidence type="ECO:0000256" key="1">
    <source>
        <dbReference type="SAM" id="MobiDB-lite"/>
    </source>
</evidence>
<feature type="compositionally biased region" description="Acidic residues" evidence="1">
    <location>
        <begin position="369"/>
        <end position="385"/>
    </location>
</feature>
<feature type="region of interest" description="Disordered" evidence="1">
    <location>
        <begin position="74"/>
        <end position="97"/>
    </location>
</feature>
<feature type="compositionally biased region" description="Basic residues" evidence="1">
    <location>
        <begin position="86"/>
        <end position="97"/>
    </location>
</feature>
<feature type="compositionally biased region" description="Basic and acidic residues" evidence="1">
    <location>
        <begin position="74"/>
        <end position="85"/>
    </location>
</feature>
<proteinExistence type="predicted"/>
<evidence type="ECO:0000313" key="3">
    <source>
        <dbReference type="EnsemblMetazoa" id="KAF7490949.1"/>
    </source>
</evidence>
<feature type="region of interest" description="Disordered" evidence="1">
    <location>
        <begin position="368"/>
        <end position="388"/>
    </location>
</feature>
<protein>
    <submittedName>
        <fullName evidence="2 3">Uncharacterized protein</fullName>
    </submittedName>
</protein>
<reference evidence="2" key="2">
    <citation type="submission" date="2020-01" db="EMBL/GenBank/DDBJ databases">
        <authorList>
            <person name="Korhonen P.K.K."/>
            <person name="Guangxu M.G."/>
            <person name="Wang T.W."/>
            <person name="Stroehlein A.J.S."/>
            <person name="Young N.D."/>
            <person name="Ang C.-S.A."/>
            <person name="Fernando D.W.F."/>
            <person name="Lu H.L."/>
            <person name="Taylor S.T."/>
            <person name="Ehtesham M.E.M."/>
            <person name="Najaraj S.H.N."/>
            <person name="Harsha G.H.G."/>
            <person name="Madugundu A.M."/>
            <person name="Renuse S.R."/>
            <person name="Holt D.H."/>
            <person name="Pandey A.P."/>
            <person name="Papenfuss A.P."/>
            <person name="Gasser R.B.G."/>
            <person name="Fischer K.F."/>
        </authorList>
    </citation>
    <scope>NUCLEOTIDE SEQUENCE</scope>
    <source>
        <strain evidence="2">SSS_KF_BRIS2020</strain>
    </source>
</reference>
<feature type="compositionally biased region" description="Basic and acidic residues" evidence="1">
    <location>
        <begin position="342"/>
        <end position="351"/>
    </location>
</feature>
<dbReference type="OrthoDB" id="10689347at2759"/>
<evidence type="ECO:0000313" key="2">
    <source>
        <dbReference type="EMBL" id="KAF7490949.1"/>
    </source>
</evidence>
<keyword evidence="4" id="KW-1185">Reference proteome</keyword>
<name>A0A834VD65_SARSC</name>